<evidence type="ECO:0000256" key="1">
    <source>
        <dbReference type="SAM" id="Phobius"/>
    </source>
</evidence>
<dbReference type="Proteomes" id="UP000236928">
    <property type="component" value="Unassembled WGS sequence"/>
</dbReference>
<accession>A0A2P4YYY6</accession>
<keyword evidence="1" id="KW-1133">Transmembrane helix</keyword>
<dbReference type="EMBL" id="JIBK01000008">
    <property type="protein sequence ID" value="POM82926.1"/>
    <property type="molecule type" value="Genomic_DNA"/>
</dbReference>
<dbReference type="VEuPathDB" id="CryptoDB:CmeUKMEL1_04835"/>
<comment type="caution">
    <text evidence="2">The sequence shown here is derived from an EMBL/GenBank/DDBJ whole genome shotgun (WGS) entry which is preliminary data.</text>
</comment>
<dbReference type="AlphaFoldDB" id="A0A2P4YYY6"/>
<proteinExistence type="predicted"/>
<sequence length="138" mass="15881">MKQSSCEKEKNLIESILFNYSCKSLAFINLNGCILVKKETSPMNEKTTIIQQMNRYRLMLESVTLKTKIIIGIILHITLFIIALVFTRNRKYHKMTLKIYTNTKTESLEINSASKLTTKELLSISKLSGNSKLIMLME</sequence>
<keyword evidence="1" id="KW-0812">Transmembrane</keyword>
<feature type="transmembrane region" description="Helical" evidence="1">
    <location>
        <begin position="69"/>
        <end position="87"/>
    </location>
</feature>
<evidence type="ECO:0000313" key="3">
    <source>
        <dbReference type="Proteomes" id="UP000236928"/>
    </source>
</evidence>
<gene>
    <name evidence="2" type="ORF">CmeUKMEL1_04835</name>
</gene>
<protein>
    <submittedName>
        <fullName evidence="2">Uncharacterized protein</fullName>
    </submittedName>
</protein>
<keyword evidence="3" id="KW-1185">Reference proteome</keyword>
<dbReference type="OrthoDB" id="343922at2759"/>
<name>A0A2P4YYY6_9CRYT</name>
<evidence type="ECO:0000313" key="2">
    <source>
        <dbReference type="EMBL" id="POM82926.1"/>
    </source>
</evidence>
<organism evidence="2 3">
    <name type="scientific">Cryptosporidium meleagridis</name>
    <dbReference type="NCBI Taxonomy" id="93969"/>
    <lineage>
        <taxon>Eukaryota</taxon>
        <taxon>Sar</taxon>
        <taxon>Alveolata</taxon>
        <taxon>Apicomplexa</taxon>
        <taxon>Conoidasida</taxon>
        <taxon>Coccidia</taxon>
        <taxon>Eucoccidiorida</taxon>
        <taxon>Eimeriorina</taxon>
        <taxon>Cryptosporidiidae</taxon>
        <taxon>Cryptosporidium</taxon>
    </lineage>
</organism>
<keyword evidence="1" id="KW-0472">Membrane</keyword>
<reference evidence="2 3" key="1">
    <citation type="submission" date="2014-04" db="EMBL/GenBank/DDBJ databases">
        <title>Comparative Genomics of Cryptosporidium Species.</title>
        <authorList>
            <person name="Silva J.C."/>
            <person name="Su Q."/>
            <person name="Chalmers R."/>
            <person name="Chibucos M.C."/>
            <person name="Elwin K."/>
            <person name="Godinez A."/>
            <person name="Guo F."/>
            <person name="Huynh K."/>
            <person name="Orvis J."/>
            <person name="Ott S."/>
            <person name="Sadzewicz L."/>
            <person name="Sengamalay N."/>
            <person name="Shetty A."/>
            <person name="Sun M."/>
            <person name="Tallon L."/>
            <person name="Xiao L."/>
            <person name="Zhang H."/>
            <person name="Fraser C.M."/>
            <person name="Zhu G."/>
            <person name="Kissinger J."/>
            <person name="Widmer G."/>
        </authorList>
    </citation>
    <scope>NUCLEOTIDE SEQUENCE [LARGE SCALE GENOMIC DNA]</scope>
    <source>
        <strain evidence="2 3">UKMEL1</strain>
    </source>
</reference>